<evidence type="ECO:0000313" key="2">
    <source>
        <dbReference type="EMBL" id="GAH97992.1"/>
    </source>
</evidence>
<sequence>MPQLPELVQALLNPKAYPETPPQGIELVQTQMSFVFLTDDYVYKVKKPVNLGYLDYTTLDKRHFYCQREVELNRRLCPDAYLGVVPISRDKGNISIEGQGEVIEYAVKMRRLPQQAMMDGLLANNQVSPQMVTNVAEKLVEFHQRAETNANISAFGDLDAILKNTEENFTQTVEYIGRTISQAKYRRIKDYTDSFIEKNTPLFHKRITDGRIRDCHGDLHAAHICFTKGICIYDCIEFNDRFRYCDVASEVAFLAMDLDHYGRADLSQSFVNAYVAQSRDEELLRLFNFYKCYRAYVRGKVESFKLDDPYISEEEKTGVLAIARSYFD</sequence>
<dbReference type="EMBL" id="BARV01002957">
    <property type="protein sequence ID" value="GAH97992.1"/>
    <property type="molecule type" value="Genomic_DNA"/>
</dbReference>
<reference evidence="2" key="1">
    <citation type="journal article" date="2014" name="Front. Microbiol.">
        <title>High frequency of phylogenetically diverse reductive dehalogenase-homologous genes in deep subseafloor sedimentary metagenomes.</title>
        <authorList>
            <person name="Kawai M."/>
            <person name="Futagami T."/>
            <person name="Toyoda A."/>
            <person name="Takaki Y."/>
            <person name="Nishi S."/>
            <person name="Hori S."/>
            <person name="Arai W."/>
            <person name="Tsubouchi T."/>
            <person name="Morono Y."/>
            <person name="Uchiyama I."/>
            <person name="Ito T."/>
            <person name="Fujiyama A."/>
            <person name="Inagaki F."/>
            <person name="Takami H."/>
        </authorList>
    </citation>
    <scope>NUCLEOTIDE SEQUENCE</scope>
    <source>
        <strain evidence="2">Expedition CK06-06</strain>
    </source>
</reference>
<dbReference type="InterPro" id="IPR002575">
    <property type="entry name" value="Aminoglycoside_PTrfase"/>
</dbReference>
<dbReference type="Gene3D" id="3.90.1200.10">
    <property type="match status" value="1"/>
</dbReference>
<dbReference type="PANTHER" id="PTHR43883:SF1">
    <property type="entry name" value="GLUCONOKINASE"/>
    <property type="match status" value="1"/>
</dbReference>
<dbReference type="AlphaFoldDB" id="X1JV94"/>
<feature type="domain" description="Aminoglycoside phosphotransferase" evidence="1">
    <location>
        <begin position="102"/>
        <end position="280"/>
    </location>
</feature>
<gene>
    <name evidence="2" type="ORF">S06H3_07325</name>
</gene>
<organism evidence="2">
    <name type="scientific">marine sediment metagenome</name>
    <dbReference type="NCBI Taxonomy" id="412755"/>
    <lineage>
        <taxon>unclassified sequences</taxon>
        <taxon>metagenomes</taxon>
        <taxon>ecological metagenomes</taxon>
    </lineage>
</organism>
<proteinExistence type="predicted"/>
<comment type="caution">
    <text evidence="2">The sequence shown here is derived from an EMBL/GenBank/DDBJ whole genome shotgun (WGS) entry which is preliminary data.</text>
</comment>
<feature type="non-terminal residue" evidence="2">
    <location>
        <position position="328"/>
    </location>
</feature>
<dbReference type="Pfam" id="PF01636">
    <property type="entry name" value="APH"/>
    <property type="match status" value="1"/>
</dbReference>
<dbReference type="SUPFAM" id="SSF56112">
    <property type="entry name" value="Protein kinase-like (PK-like)"/>
    <property type="match status" value="1"/>
</dbReference>
<dbReference type="PANTHER" id="PTHR43883">
    <property type="entry name" value="SLR0207 PROTEIN"/>
    <property type="match status" value="1"/>
</dbReference>
<accession>X1JV94</accession>
<name>X1JV94_9ZZZZ</name>
<evidence type="ECO:0000259" key="1">
    <source>
        <dbReference type="Pfam" id="PF01636"/>
    </source>
</evidence>
<protein>
    <recommendedName>
        <fullName evidence="1">Aminoglycoside phosphotransferase domain-containing protein</fullName>
    </recommendedName>
</protein>
<dbReference type="InterPro" id="IPR052732">
    <property type="entry name" value="Cell-binding_unc_protein"/>
</dbReference>
<dbReference type="InterPro" id="IPR011009">
    <property type="entry name" value="Kinase-like_dom_sf"/>
</dbReference>